<organism evidence="1 2">
    <name type="scientific">Coprinellus micaceus</name>
    <name type="common">Glistening ink-cap mushroom</name>
    <name type="synonym">Coprinus micaceus</name>
    <dbReference type="NCBI Taxonomy" id="71717"/>
    <lineage>
        <taxon>Eukaryota</taxon>
        <taxon>Fungi</taxon>
        <taxon>Dikarya</taxon>
        <taxon>Basidiomycota</taxon>
        <taxon>Agaricomycotina</taxon>
        <taxon>Agaricomycetes</taxon>
        <taxon>Agaricomycetidae</taxon>
        <taxon>Agaricales</taxon>
        <taxon>Agaricineae</taxon>
        <taxon>Psathyrellaceae</taxon>
        <taxon>Coprinellus</taxon>
    </lineage>
</organism>
<dbReference type="EMBL" id="QPFP01000014">
    <property type="protein sequence ID" value="TEB32880.1"/>
    <property type="molecule type" value="Genomic_DNA"/>
</dbReference>
<comment type="caution">
    <text evidence="1">The sequence shown here is derived from an EMBL/GenBank/DDBJ whole genome shotgun (WGS) entry which is preliminary data.</text>
</comment>
<dbReference type="OrthoDB" id="3262860at2759"/>
<accession>A0A4Y7TFE3</accession>
<reference evidence="1 2" key="1">
    <citation type="journal article" date="2019" name="Nat. Ecol. Evol.">
        <title>Megaphylogeny resolves global patterns of mushroom evolution.</title>
        <authorList>
            <person name="Varga T."/>
            <person name="Krizsan K."/>
            <person name="Foldi C."/>
            <person name="Dima B."/>
            <person name="Sanchez-Garcia M."/>
            <person name="Sanchez-Ramirez S."/>
            <person name="Szollosi G.J."/>
            <person name="Szarkandi J.G."/>
            <person name="Papp V."/>
            <person name="Albert L."/>
            <person name="Andreopoulos W."/>
            <person name="Angelini C."/>
            <person name="Antonin V."/>
            <person name="Barry K.W."/>
            <person name="Bougher N.L."/>
            <person name="Buchanan P."/>
            <person name="Buyck B."/>
            <person name="Bense V."/>
            <person name="Catcheside P."/>
            <person name="Chovatia M."/>
            <person name="Cooper J."/>
            <person name="Damon W."/>
            <person name="Desjardin D."/>
            <person name="Finy P."/>
            <person name="Geml J."/>
            <person name="Haridas S."/>
            <person name="Hughes K."/>
            <person name="Justo A."/>
            <person name="Karasinski D."/>
            <person name="Kautmanova I."/>
            <person name="Kiss B."/>
            <person name="Kocsube S."/>
            <person name="Kotiranta H."/>
            <person name="LaButti K.M."/>
            <person name="Lechner B.E."/>
            <person name="Liimatainen K."/>
            <person name="Lipzen A."/>
            <person name="Lukacs Z."/>
            <person name="Mihaltcheva S."/>
            <person name="Morgado L.N."/>
            <person name="Niskanen T."/>
            <person name="Noordeloos M.E."/>
            <person name="Ohm R.A."/>
            <person name="Ortiz-Santana B."/>
            <person name="Ovrebo C."/>
            <person name="Racz N."/>
            <person name="Riley R."/>
            <person name="Savchenko A."/>
            <person name="Shiryaev A."/>
            <person name="Soop K."/>
            <person name="Spirin V."/>
            <person name="Szebenyi C."/>
            <person name="Tomsovsky M."/>
            <person name="Tulloss R.E."/>
            <person name="Uehling J."/>
            <person name="Grigoriev I.V."/>
            <person name="Vagvolgyi C."/>
            <person name="Papp T."/>
            <person name="Martin F.M."/>
            <person name="Miettinen O."/>
            <person name="Hibbett D.S."/>
            <person name="Nagy L.G."/>
        </authorList>
    </citation>
    <scope>NUCLEOTIDE SEQUENCE [LARGE SCALE GENOMIC DNA]</scope>
    <source>
        <strain evidence="1 2">FP101781</strain>
    </source>
</reference>
<dbReference type="AlphaFoldDB" id="A0A4Y7TFE3"/>
<protein>
    <submittedName>
        <fullName evidence="1">Uncharacterized protein</fullName>
    </submittedName>
</protein>
<evidence type="ECO:0000313" key="2">
    <source>
        <dbReference type="Proteomes" id="UP000298030"/>
    </source>
</evidence>
<gene>
    <name evidence="1" type="ORF">FA13DRAFT_230520</name>
</gene>
<proteinExistence type="predicted"/>
<dbReference type="Proteomes" id="UP000298030">
    <property type="component" value="Unassembled WGS sequence"/>
</dbReference>
<evidence type="ECO:0000313" key="1">
    <source>
        <dbReference type="EMBL" id="TEB32880.1"/>
    </source>
</evidence>
<sequence>MGPFSPPPWIRQSVRRKLGSGCNTRGVSRRSGLNADILAILHVSKAFFDAGTSVLWEKIDGLEPLFRLLPWYDVLCESAQVRAHSLL</sequence>
<keyword evidence="2" id="KW-1185">Reference proteome</keyword>
<name>A0A4Y7TFE3_COPMI</name>